<dbReference type="EMBL" id="JAACXV010014560">
    <property type="protein sequence ID" value="KAF7266152.1"/>
    <property type="molecule type" value="Genomic_DNA"/>
</dbReference>
<accession>A0A834HSB3</accession>
<gene>
    <name evidence="3" type="ORF">GWI33_020522</name>
</gene>
<sequence length="107" mass="12379">MLTIWTIGLLTFILDPGNGLSTLMVNRIEEPCSIRNNTSNCLMRNQRKNSKYNKGIDFNQQSQGNIAKGNRREQQQSDQNDCQQCYNIMNVDSRDLIGLTFPMRHLR</sequence>
<evidence type="ECO:0008006" key="5">
    <source>
        <dbReference type="Google" id="ProtNLM"/>
    </source>
</evidence>
<proteinExistence type="predicted"/>
<name>A0A834HSB3_RHYFE</name>
<evidence type="ECO:0000313" key="4">
    <source>
        <dbReference type="Proteomes" id="UP000625711"/>
    </source>
</evidence>
<feature type="region of interest" description="Disordered" evidence="1">
    <location>
        <begin position="52"/>
        <end position="79"/>
    </location>
</feature>
<reference evidence="3" key="1">
    <citation type="submission" date="2020-08" db="EMBL/GenBank/DDBJ databases">
        <title>Genome sequencing and assembly of the red palm weevil Rhynchophorus ferrugineus.</title>
        <authorList>
            <person name="Dias G.B."/>
            <person name="Bergman C.M."/>
            <person name="Manee M."/>
        </authorList>
    </citation>
    <scope>NUCLEOTIDE SEQUENCE</scope>
    <source>
        <strain evidence="3">AA-2017</strain>
        <tissue evidence="3">Whole larva</tissue>
    </source>
</reference>
<evidence type="ECO:0000256" key="2">
    <source>
        <dbReference type="SAM" id="SignalP"/>
    </source>
</evidence>
<organism evidence="3 4">
    <name type="scientific">Rhynchophorus ferrugineus</name>
    <name type="common">Red palm weevil</name>
    <name type="synonym">Curculio ferrugineus</name>
    <dbReference type="NCBI Taxonomy" id="354439"/>
    <lineage>
        <taxon>Eukaryota</taxon>
        <taxon>Metazoa</taxon>
        <taxon>Ecdysozoa</taxon>
        <taxon>Arthropoda</taxon>
        <taxon>Hexapoda</taxon>
        <taxon>Insecta</taxon>
        <taxon>Pterygota</taxon>
        <taxon>Neoptera</taxon>
        <taxon>Endopterygota</taxon>
        <taxon>Coleoptera</taxon>
        <taxon>Polyphaga</taxon>
        <taxon>Cucujiformia</taxon>
        <taxon>Curculionidae</taxon>
        <taxon>Dryophthorinae</taxon>
        <taxon>Rhynchophorus</taxon>
    </lineage>
</organism>
<keyword evidence="2" id="KW-0732">Signal</keyword>
<dbReference type="Proteomes" id="UP000625711">
    <property type="component" value="Unassembled WGS sequence"/>
</dbReference>
<feature type="chain" id="PRO_5032677975" description="Secreted protein" evidence="2">
    <location>
        <begin position="20"/>
        <end position="107"/>
    </location>
</feature>
<evidence type="ECO:0000313" key="3">
    <source>
        <dbReference type="EMBL" id="KAF7266152.1"/>
    </source>
</evidence>
<feature type="signal peptide" evidence="2">
    <location>
        <begin position="1"/>
        <end position="19"/>
    </location>
</feature>
<evidence type="ECO:0000256" key="1">
    <source>
        <dbReference type="SAM" id="MobiDB-lite"/>
    </source>
</evidence>
<comment type="caution">
    <text evidence="3">The sequence shown here is derived from an EMBL/GenBank/DDBJ whole genome shotgun (WGS) entry which is preliminary data.</text>
</comment>
<protein>
    <recommendedName>
        <fullName evidence="5">Secreted protein</fullName>
    </recommendedName>
</protein>
<keyword evidence="4" id="KW-1185">Reference proteome</keyword>
<dbReference type="AlphaFoldDB" id="A0A834HSB3"/>